<accession>A0A1F8GDU6</accession>
<keyword evidence="4" id="KW-0378">Hydrolase</keyword>
<dbReference type="EMBL" id="MGKJ01000019">
    <property type="protein sequence ID" value="OGN23461.1"/>
    <property type="molecule type" value="Genomic_DNA"/>
</dbReference>
<dbReference type="GO" id="GO:0043571">
    <property type="term" value="P:maintenance of CRISPR repeat elements"/>
    <property type="evidence" value="ECO:0007669"/>
    <property type="project" value="InterPro"/>
</dbReference>
<organism evidence="8 9">
    <name type="scientific">Candidatus Yanofskybacteria bacterium RIFCSPLOWO2_01_FULL_43_22</name>
    <dbReference type="NCBI Taxonomy" id="1802695"/>
    <lineage>
        <taxon>Bacteria</taxon>
        <taxon>Candidatus Yanofskyibacteriota</taxon>
    </lineage>
</organism>
<evidence type="ECO:0000256" key="1">
    <source>
        <dbReference type="ARBA" id="ARBA00022722"/>
    </source>
</evidence>
<dbReference type="STRING" id="1802695.A3A13_03560"/>
<keyword evidence="5" id="KW-0460">Magnesium</keyword>
<keyword evidence="6" id="KW-0051">Antiviral defense</keyword>
<dbReference type="Pfam" id="PF20803">
    <property type="entry name" value="PaaX_M"/>
    <property type="match status" value="1"/>
</dbReference>
<dbReference type="GO" id="GO:0004521">
    <property type="term" value="F:RNA endonuclease activity"/>
    <property type="evidence" value="ECO:0007669"/>
    <property type="project" value="InterPro"/>
</dbReference>
<dbReference type="Gene3D" id="3.30.70.2650">
    <property type="match status" value="1"/>
</dbReference>
<protein>
    <submittedName>
        <fullName evidence="8">CRISPR-associated endonuclease Cas2</fullName>
    </submittedName>
</protein>
<evidence type="ECO:0000259" key="7">
    <source>
        <dbReference type="Pfam" id="PF20803"/>
    </source>
</evidence>
<proteinExistence type="predicted"/>
<evidence type="ECO:0000256" key="5">
    <source>
        <dbReference type="ARBA" id="ARBA00022842"/>
    </source>
</evidence>
<keyword evidence="2" id="KW-0479">Metal-binding</keyword>
<name>A0A1F8GDU6_9BACT</name>
<dbReference type="AlphaFoldDB" id="A0A1F8GDU6"/>
<dbReference type="InterPro" id="IPR021127">
    <property type="entry name" value="CRISPR_associated_Cas2"/>
</dbReference>
<comment type="caution">
    <text evidence="8">The sequence shown here is derived from an EMBL/GenBank/DDBJ whole genome shotgun (WGS) entry which is preliminary data.</text>
</comment>
<keyword evidence="1" id="KW-0540">Nuclease</keyword>
<dbReference type="NCBIfam" id="TIGR01573">
    <property type="entry name" value="cas2"/>
    <property type="match status" value="1"/>
</dbReference>
<evidence type="ECO:0000313" key="8">
    <source>
        <dbReference type="EMBL" id="OGN23461.1"/>
    </source>
</evidence>
<evidence type="ECO:0000256" key="3">
    <source>
        <dbReference type="ARBA" id="ARBA00022759"/>
    </source>
</evidence>
<dbReference type="SUPFAM" id="SSF143430">
    <property type="entry name" value="TTP0101/SSO1404-like"/>
    <property type="match status" value="1"/>
</dbReference>
<reference evidence="8 9" key="1">
    <citation type="journal article" date="2016" name="Nat. Commun.">
        <title>Thousands of microbial genomes shed light on interconnected biogeochemical processes in an aquifer system.</title>
        <authorList>
            <person name="Anantharaman K."/>
            <person name="Brown C.T."/>
            <person name="Hug L.A."/>
            <person name="Sharon I."/>
            <person name="Castelle C.J."/>
            <person name="Probst A.J."/>
            <person name="Thomas B.C."/>
            <person name="Singh A."/>
            <person name="Wilkins M.J."/>
            <person name="Karaoz U."/>
            <person name="Brodie E.L."/>
            <person name="Williams K.H."/>
            <person name="Hubbard S.S."/>
            <person name="Banfield J.F."/>
        </authorList>
    </citation>
    <scope>NUCLEOTIDE SEQUENCE [LARGE SCALE GENOMIC DNA]</scope>
</reference>
<evidence type="ECO:0000256" key="4">
    <source>
        <dbReference type="ARBA" id="ARBA00022801"/>
    </source>
</evidence>
<feature type="domain" description="Transcriptional repressor PaaX-like central Cas2-like" evidence="7">
    <location>
        <begin position="108"/>
        <end position="185"/>
    </location>
</feature>
<dbReference type="Proteomes" id="UP000178911">
    <property type="component" value="Unassembled WGS sequence"/>
</dbReference>
<sequence length="192" mass="22680">MSHNNTDRNLYETNFMKGDFVVKFLTELAHVFRDIGVGWSRIPYKGCRYSDFNIYGYETRKKYVGFKNLESRGIIKTKNDDHFVFTNKGKKWLGISIKKYFKNKSSGNWDKKWRLIIFDVPEEMHKERVKFRKKIKSLGFEMIQKSVFIFPYPCEEEVADIAGKLRISDYVDVIVAQSAGFKEKKLLKIFGL</sequence>
<keyword evidence="3 8" id="KW-0255">Endonuclease</keyword>
<evidence type="ECO:0000313" key="9">
    <source>
        <dbReference type="Proteomes" id="UP000178911"/>
    </source>
</evidence>
<evidence type="ECO:0000256" key="6">
    <source>
        <dbReference type="ARBA" id="ARBA00023118"/>
    </source>
</evidence>
<dbReference type="InterPro" id="IPR048846">
    <property type="entry name" value="PaaX-like_central"/>
</dbReference>
<evidence type="ECO:0000256" key="2">
    <source>
        <dbReference type="ARBA" id="ARBA00022723"/>
    </source>
</evidence>
<gene>
    <name evidence="8" type="ORF">A3A13_03560</name>
</gene>